<dbReference type="InterPro" id="IPR002942">
    <property type="entry name" value="S4_RNA-bd"/>
</dbReference>
<keyword evidence="8" id="KW-1185">Reference proteome</keyword>
<dbReference type="GO" id="GO:0000455">
    <property type="term" value="P:enzyme-directed rRNA pseudouridine synthesis"/>
    <property type="evidence" value="ECO:0007669"/>
    <property type="project" value="UniProtKB-ARBA"/>
</dbReference>
<proteinExistence type="inferred from homology"/>
<dbReference type="InterPro" id="IPR036986">
    <property type="entry name" value="S4_RNA-bd_sf"/>
</dbReference>
<dbReference type="PROSITE" id="PS50889">
    <property type="entry name" value="S4"/>
    <property type="match status" value="1"/>
</dbReference>
<dbReference type="SUPFAM" id="SSF55120">
    <property type="entry name" value="Pseudouridine synthase"/>
    <property type="match status" value="1"/>
</dbReference>
<dbReference type="SMART" id="SM00363">
    <property type="entry name" value="S4"/>
    <property type="match status" value="1"/>
</dbReference>
<dbReference type="InterPro" id="IPR020094">
    <property type="entry name" value="TruA/RsuA/RluB/E/F_N"/>
</dbReference>
<dbReference type="CDD" id="cd00165">
    <property type="entry name" value="S4"/>
    <property type="match status" value="1"/>
</dbReference>
<evidence type="ECO:0000256" key="4">
    <source>
        <dbReference type="PROSITE-ProRule" id="PRU00182"/>
    </source>
</evidence>
<dbReference type="GO" id="GO:0003723">
    <property type="term" value="F:RNA binding"/>
    <property type="evidence" value="ECO:0007669"/>
    <property type="project" value="UniProtKB-KW"/>
</dbReference>
<dbReference type="EMBL" id="ACIM02000001">
    <property type="protein sequence ID" value="EEW96739.1"/>
    <property type="molecule type" value="Genomic_DNA"/>
</dbReference>
<dbReference type="InterPro" id="IPR020103">
    <property type="entry name" value="PsdUridine_synth_cat_dom_sf"/>
</dbReference>
<dbReference type="InterPro" id="IPR018496">
    <property type="entry name" value="PsdUridine_synth_RsuA/RluB_CS"/>
</dbReference>
<evidence type="ECO:0000256" key="3">
    <source>
        <dbReference type="ARBA" id="ARBA00023235"/>
    </source>
</evidence>
<dbReference type="PANTHER" id="PTHR47683:SF4">
    <property type="entry name" value="PSEUDOURIDINE SYNTHASE"/>
    <property type="match status" value="1"/>
</dbReference>
<reference evidence="7" key="1">
    <citation type="submission" date="2009-09" db="EMBL/GenBank/DDBJ databases">
        <authorList>
            <person name="Weinstock G."/>
            <person name="Sodergren E."/>
            <person name="Clifton S."/>
            <person name="Fulton L."/>
            <person name="Fulton B."/>
            <person name="Courtney L."/>
            <person name="Fronick C."/>
            <person name="Harrison M."/>
            <person name="Strong C."/>
            <person name="Farmer C."/>
            <person name="Delahaunty K."/>
            <person name="Markovic C."/>
            <person name="Hall O."/>
            <person name="Minx P."/>
            <person name="Tomlinson C."/>
            <person name="Mitreva M."/>
            <person name="Nelson J."/>
            <person name="Hou S."/>
            <person name="Wollam A."/>
            <person name="Pepin K.H."/>
            <person name="Johnson M."/>
            <person name="Bhonagiri V."/>
            <person name="Nash W.E."/>
            <person name="Warren W."/>
            <person name="Chinwalla A."/>
            <person name="Mardis E.R."/>
            <person name="Wilson R.K."/>
        </authorList>
    </citation>
    <scope>NUCLEOTIDE SEQUENCE [LARGE SCALE GENOMIC DNA]</scope>
    <source>
        <strain evidence="7">DSM 15470</strain>
    </source>
</reference>
<dbReference type="InterPro" id="IPR000748">
    <property type="entry name" value="PsdUridine_synth_RsuA/RluB/E/F"/>
</dbReference>
<dbReference type="GO" id="GO:0120159">
    <property type="term" value="F:rRNA pseudouridine synthase activity"/>
    <property type="evidence" value="ECO:0007669"/>
    <property type="project" value="UniProtKB-ARBA"/>
</dbReference>
<comment type="caution">
    <text evidence="7">The sequence shown here is derived from an EMBL/GenBank/DDBJ whole genome shotgun (WGS) entry which is preliminary data.</text>
</comment>
<dbReference type="Proteomes" id="UP000004736">
    <property type="component" value="Unassembled WGS sequence"/>
</dbReference>
<keyword evidence="2 4" id="KW-0694">RNA-binding</keyword>
<organism evidence="7 8">
    <name type="scientific">Dialister invisus DSM 15470</name>
    <dbReference type="NCBI Taxonomy" id="592028"/>
    <lineage>
        <taxon>Bacteria</taxon>
        <taxon>Bacillati</taxon>
        <taxon>Bacillota</taxon>
        <taxon>Negativicutes</taxon>
        <taxon>Veillonellales</taxon>
        <taxon>Veillonellaceae</taxon>
        <taxon>Dialister</taxon>
    </lineage>
</organism>
<dbReference type="CDD" id="cd02553">
    <property type="entry name" value="PseudoU_synth_RsuA"/>
    <property type="match status" value="1"/>
</dbReference>
<evidence type="ECO:0000256" key="1">
    <source>
        <dbReference type="ARBA" id="ARBA00008348"/>
    </source>
</evidence>
<accession>C9LMF3</accession>
<evidence type="ECO:0000313" key="7">
    <source>
        <dbReference type="EMBL" id="EEW96739.1"/>
    </source>
</evidence>
<dbReference type="PROSITE" id="PS01149">
    <property type="entry name" value="PSI_RSU"/>
    <property type="match status" value="1"/>
</dbReference>
<dbReference type="Pfam" id="PF01479">
    <property type="entry name" value="S4"/>
    <property type="match status" value="1"/>
</dbReference>
<dbReference type="NCBIfam" id="TIGR00093">
    <property type="entry name" value="pseudouridine synthase"/>
    <property type="match status" value="1"/>
</dbReference>
<evidence type="ECO:0000259" key="6">
    <source>
        <dbReference type="SMART" id="SM00363"/>
    </source>
</evidence>
<dbReference type="InterPro" id="IPR042092">
    <property type="entry name" value="PsdUridine_s_RsuA/RluB/E/F_cat"/>
</dbReference>
<dbReference type="AlphaFoldDB" id="C9LMF3"/>
<gene>
    <name evidence="7" type="ORF">GCWU000321_00706</name>
</gene>
<evidence type="ECO:0000256" key="2">
    <source>
        <dbReference type="ARBA" id="ARBA00022884"/>
    </source>
</evidence>
<evidence type="ECO:0000256" key="5">
    <source>
        <dbReference type="RuleBase" id="RU003887"/>
    </source>
</evidence>
<dbReference type="Gene3D" id="3.30.70.1560">
    <property type="entry name" value="Alpha-L RNA-binding motif"/>
    <property type="match status" value="1"/>
</dbReference>
<name>C9LMF3_9FIRM</name>
<keyword evidence="3 5" id="KW-0413">Isomerase</keyword>
<dbReference type="STRING" id="592028.GCWU000321_00706"/>
<feature type="domain" description="RNA-binding S4" evidence="6">
    <location>
        <begin position="18"/>
        <end position="77"/>
    </location>
</feature>
<dbReference type="PANTHER" id="PTHR47683">
    <property type="entry name" value="PSEUDOURIDINE SYNTHASE FAMILY PROTEIN-RELATED"/>
    <property type="match status" value="1"/>
</dbReference>
<dbReference type="InterPro" id="IPR006145">
    <property type="entry name" value="PsdUridine_synth_RsuA/RluA"/>
</dbReference>
<dbReference type="InterPro" id="IPR050343">
    <property type="entry name" value="RsuA_PseudoU_synthase"/>
</dbReference>
<sequence length="277" mass="31793">MFLYNRNGGRDADEEDVMRLDKFLSDMNMGTRTELKRDIRKGAVQVNGEKITDPGFMVNENDEIIFAGEPVPYFRYEYYMLNKPAGVITATEDRYQKTVLDFFGERRRKDLSPVGRLDKDTVGLLLVTNDGGFHHRLLSPKKHIDKEYYARIDGRVDEADREKFEKGIYVDEIFTALPAKLMIDGYRENALESDFMDLANSRAPKSALENGVSEIRVVVQEGKFHQIKRMFHALGKEVIYLKRIRIGSVVLDPTLEEGTYRRLTAGEVAALEKNGHM</sequence>
<dbReference type="SUPFAM" id="SSF55174">
    <property type="entry name" value="Alpha-L RNA-binding motif"/>
    <property type="match status" value="1"/>
</dbReference>
<dbReference type="Pfam" id="PF00849">
    <property type="entry name" value="PseudoU_synth_2"/>
    <property type="match status" value="1"/>
</dbReference>
<dbReference type="HOGENOM" id="CLU_024979_1_2_9"/>
<dbReference type="Gene3D" id="3.10.290.10">
    <property type="entry name" value="RNA-binding S4 domain"/>
    <property type="match status" value="1"/>
</dbReference>
<dbReference type="eggNOG" id="COG1187">
    <property type="taxonomic scope" value="Bacteria"/>
</dbReference>
<evidence type="ECO:0000313" key="8">
    <source>
        <dbReference type="Proteomes" id="UP000004736"/>
    </source>
</evidence>
<protein>
    <recommendedName>
        <fullName evidence="5">Pseudouridine synthase</fullName>
        <ecNumber evidence="5">5.4.99.-</ecNumber>
    </recommendedName>
</protein>
<comment type="similarity">
    <text evidence="1 5">Belongs to the pseudouridine synthase RsuA family.</text>
</comment>
<dbReference type="EC" id="5.4.99.-" evidence="5"/>
<dbReference type="Gene3D" id="3.30.70.580">
    <property type="entry name" value="Pseudouridine synthase I, catalytic domain, N-terminal subdomain"/>
    <property type="match status" value="1"/>
</dbReference>